<evidence type="ECO:0000313" key="2">
    <source>
        <dbReference type="EMBL" id="KAK3741326.1"/>
    </source>
</evidence>
<comment type="caution">
    <text evidence="2">The sequence shown here is derived from an EMBL/GenBank/DDBJ whole genome shotgun (WGS) entry which is preliminary data.</text>
</comment>
<evidence type="ECO:0000256" key="1">
    <source>
        <dbReference type="SAM" id="MobiDB-lite"/>
    </source>
</evidence>
<evidence type="ECO:0000313" key="3">
    <source>
        <dbReference type="Proteomes" id="UP001283361"/>
    </source>
</evidence>
<feature type="region of interest" description="Disordered" evidence="1">
    <location>
        <begin position="71"/>
        <end position="92"/>
    </location>
</feature>
<reference evidence="2" key="1">
    <citation type="journal article" date="2023" name="G3 (Bethesda)">
        <title>A reference genome for the long-term kleptoplast-retaining sea slug Elysia crispata morphotype clarki.</title>
        <authorList>
            <person name="Eastman K.E."/>
            <person name="Pendleton A.L."/>
            <person name="Shaikh M.A."/>
            <person name="Suttiyut T."/>
            <person name="Ogas R."/>
            <person name="Tomko P."/>
            <person name="Gavelis G."/>
            <person name="Widhalm J.R."/>
            <person name="Wisecaver J.H."/>
        </authorList>
    </citation>
    <scope>NUCLEOTIDE SEQUENCE</scope>
    <source>
        <strain evidence="2">ECLA1</strain>
    </source>
</reference>
<sequence length="92" mass="9789">MLPFILIRSASTPVSLLAIKLNRKHAFFISSEVPLLVVHSTLVTKKKRSAVGEGLSSPASWLSALPLTGSSSPLIAGPDQRINNRTGNQQGI</sequence>
<organism evidence="2 3">
    <name type="scientific">Elysia crispata</name>
    <name type="common">lettuce slug</name>
    <dbReference type="NCBI Taxonomy" id="231223"/>
    <lineage>
        <taxon>Eukaryota</taxon>
        <taxon>Metazoa</taxon>
        <taxon>Spiralia</taxon>
        <taxon>Lophotrochozoa</taxon>
        <taxon>Mollusca</taxon>
        <taxon>Gastropoda</taxon>
        <taxon>Heterobranchia</taxon>
        <taxon>Euthyneura</taxon>
        <taxon>Panpulmonata</taxon>
        <taxon>Sacoglossa</taxon>
        <taxon>Placobranchoidea</taxon>
        <taxon>Plakobranchidae</taxon>
        <taxon>Elysia</taxon>
    </lineage>
</organism>
<name>A0AAE0YDE9_9GAST</name>
<gene>
    <name evidence="2" type="ORF">RRG08_034371</name>
</gene>
<proteinExistence type="predicted"/>
<dbReference type="EMBL" id="JAWDGP010006429">
    <property type="protein sequence ID" value="KAK3741326.1"/>
    <property type="molecule type" value="Genomic_DNA"/>
</dbReference>
<accession>A0AAE0YDE9</accession>
<protein>
    <submittedName>
        <fullName evidence="2">Uncharacterized protein</fullName>
    </submittedName>
</protein>
<dbReference type="AlphaFoldDB" id="A0AAE0YDE9"/>
<dbReference type="Proteomes" id="UP001283361">
    <property type="component" value="Unassembled WGS sequence"/>
</dbReference>
<feature type="compositionally biased region" description="Polar residues" evidence="1">
    <location>
        <begin position="81"/>
        <end position="92"/>
    </location>
</feature>
<keyword evidence="3" id="KW-1185">Reference proteome</keyword>